<dbReference type="Gene3D" id="3.30.1490.20">
    <property type="entry name" value="ATP-grasp fold, A domain"/>
    <property type="match status" value="1"/>
</dbReference>
<dbReference type="EMBL" id="JACHXA010000011">
    <property type="protein sequence ID" value="MBB3066910.1"/>
    <property type="molecule type" value="Genomic_DNA"/>
</dbReference>
<accession>A0A839SZ12</accession>
<dbReference type="PIRSF" id="PIRSF000853">
    <property type="entry name" value="PPDK"/>
    <property type="match status" value="1"/>
</dbReference>
<dbReference type="PROSITE" id="PS00742">
    <property type="entry name" value="PEP_ENZYMES_2"/>
    <property type="match status" value="1"/>
</dbReference>
<comment type="catalytic activity">
    <reaction evidence="12">
        <text>pyruvate + phosphate + ATP = phosphoenolpyruvate + AMP + diphosphate + H(+)</text>
        <dbReference type="Rhea" id="RHEA:10756"/>
        <dbReference type="ChEBI" id="CHEBI:15361"/>
        <dbReference type="ChEBI" id="CHEBI:15378"/>
        <dbReference type="ChEBI" id="CHEBI:30616"/>
        <dbReference type="ChEBI" id="CHEBI:33019"/>
        <dbReference type="ChEBI" id="CHEBI:43474"/>
        <dbReference type="ChEBI" id="CHEBI:58702"/>
        <dbReference type="ChEBI" id="CHEBI:456215"/>
        <dbReference type="EC" id="2.7.9.1"/>
    </reaction>
</comment>
<evidence type="ECO:0000256" key="15">
    <source>
        <dbReference type="PIRSR" id="PIRSR000853-3"/>
    </source>
</evidence>
<dbReference type="SUPFAM" id="SSF52009">
    <property type="entry name" value="Phosphohistidine domain"/>
    <property type="match status" value="1"/>
</dbReference>
<evidence type="ECO:0000256" key="10">
    <source>
        <dbReference type="ARBA" id="ARBA00022840"/>
    </source>
</evidence>
<feature type="active site" description="Tele-phosphohistidine intermediate" evidence="13">
    <location>
        <position position="468"/>
    </location>
</feature>
<gene>
    <name evidence="19" type="ORF">FHR98_003221</name>
</gene>
<dbReference type="AlphaFoldDB" id="A0A839SZ12"/>
<evidence type="ECO:0000259" key="17">
    <source>
        <dbReference type="Pfam" id="PF01326"/>
    </source>
</evidence>
<evidence type="ECO:0000256" key="13">
    <source>
        <dbReference type="PIRSR" id="PIRSR000853-1"/>
    </source>
</evidence>
<comment type="similarity">
    <text evidence="3 12">Belongs to the PEP-utilizing enzyme family.</text>
</comment>
<keyword evidence="20" id="KW-1185">Reference proteome</keyword>
<dbReference type="EC" id="2.7.9.1" evidence="4 12"/>
<feature type="binding site" evidence="15">
    <location>
        <position position="782"/>
    </location>
    <ligand>
        <name>Mg(2+)</name>
        <dbReference type="ChEBI" id="CHEBI:18420"/>
    </ligand>
</feature>
<dbReference type="InterPro" id="IPR040442">
    <property type="entry name" value="Pyrv_kinase-like_dom_sf"/>
</dbReference>
<dbReference type="GO" id="GO:0046872">
    <property type="term" value="F:metal ion binding"/>
    <property type="evidence" value="ECO:0007669"/>
    <property type="project" value="UniProtKB-UniRule"/>
</dbReference>
<evidence type="ECO:0000256" key="6">
    <source>
        <dbReference type="ARBA" id="ARBA00022679"/>
    </source>
</evidence>
<dbReference type="GO" id="GO:0050242">
    <property type="term" value="F:pyruvate, phosphate dikinase activity"/>
    <property type="evidence" value="ECO:0007669"/>
    <property type="project" value="UniProtKB-UniRule"/>
</dbReference>
<dbReference type="PANTHER" id="PTHR22931">
    <property type="entry name" value="PHOSPHOENOLPYRUVATE DIKINASE-RELATED"/>
    <property type="match status" value="1"/>
</dbReference>
<feature type="active site" description="Proton donor" evidence="13">
    <location>
        <position position="844"/>
    </location>
</feature>
<dbReference type="Gene3D" id="3.20.20.60">
    <property type="entry name" value="Phosphoenolpyruvate-binding domains"/>
    <property type="match status" value="1"/>
</dbReference>
<evidence type="ECO:0000256" key="3">
    <source>
        <dbReference type="ARBA" id="ARBA00007837"/>
    </source>
</evidence>
<keyword evidence="7 15" id="KW-0479">Metal-binding</keyword>
<feature type="binding site" evidence="14">
    <location>
        <position position="781"/>
    </location>
    <ligand>
        <name>substrate</name>
    </ligand>
</feature>
<feature type="binding site" evidence="14">
    <location>
        <position position="782"/>
    </location>
    <ligand>
        <name>substrate</name>
    </ligand>
</feature>
<proteinExistence type="inferred from homology"/>
<comment type="cofactor">
    <cofactor evidence="1 12 15">
        <name>Mg(2+)</name>
        <dbReference type="ChEBI" id="CHEBI:18420"/>
    </cofactor>
</comment>
<feature type="domain" description="Pyruvate phosphate dikinase AMP/ATP-binding" evidence="17">
    <location>
        <begin position="319"/>
        <end position="366"/>
    </location>
</feature>
<name>A0A839SZ12_9PROT</name>
<feature type="binding site" evidence="14">
    <location>
        <position position="779"/>
    </location>
    <ligand>
        <name>substrate</name>
    </ligand>
</feature>
<keyword evidence="11 15" id="KW-0460">Magnesium</keyword>
<feature type="binding site" evidence="14">
    <location>
        <position position="574"/>
    </location>
    <ligand>
        <name>substrate</name>
    </ligand>
</feature>
<dbReference type="RefSeq" id="WP_183417733.1">
    <property type="nucleotide sequence ID" value="NZ_JACHXA010000011.1"/>
</dbReference>
<dbReference type="InterPro" id="IPR018274">
    <property type="entry name" value="PEP_util_AS"/>
</dbReference>
<dbReference type="InterPro" id="IPR023151">
    <property type="entry name" value="PEP_util_CS"/>
</dbReference>
<feature type="binding site" evidence="14">
    <location>
        <position position="758"/>
    </location>
    <ligand>
        <name>substrate</name>
    </ligand>
</feature>
<dbReference type="InterPro" id="IPR015813">
    <property type="entry name" value="Pyrv/PenolPyrv_kinase-like_dom"/>
</dbReference>
<evidence type="ECO:0000259" key="16">
    <source>
        <dbReference type="Pfam" id="PF00391"/>
    </source>
</evidence>
<dbReference type="PANTHER" id="PTHR22931:SF9">
    <property type="entry name" value="PYRUVATE, PHOSPHATE DIKINASE 1, CHLOROPLASTIC"/>
    <property type="match status" value="1"/>
</dbReference>
<dbReference type="InterPro" id="IPR000121">
    <property type="entry name" value="PEP_util_C"/>
</dbReference>
<dbReference type="Proteomes" id="UP000581135">
    <property type="component" value="Unassembled WGS sequence"/>
</dbReference>
<dbReference type="Pfam" id="PF00391">
    <property type="entry name" value="PEP-utilizers"/>
    <property type="match status" value="1"/>
</dbReference>
<protein>
    <recommendedName>
        <fullName evidence="5 12">Pyruvate, phosphate dikinase</fullName>
        <ecNumber evidence="4 12">2.7.9.1</ecNumber>
    </recommendedName>
</protein>
<feature type="binding site" evidence="14">
    <location>
        <position position="780"/>
    </location>
    <ligand>
        <name>substrate</name>
    </ligand>
</feature>
<keyword evidence="6 19" id="KW-0808">Transferase</keyword>
<comment type="function">
    <text evidence="2">Catalyzes the reversible phosphorylation of pyruvate and phosphate.</text>
</comment>
<dbReference type="SUPFAM" id="SSF51621">
    <property type="entry name" value="Phosphoenolpyruvate/pyruvate domain"/>
    <property type="match status" value="1"/>
</dbReference>
<evidence type="ECO:0000256" key="8">
    <source>
        <dbReference type="ARBA" id="ARBA00022741"/>
    </source>
</evidence>
<comment type="caution">
    <text evidence="19">The sequence shown here is derived from an EMBL/GenBank/DDBJ whole genome shotgun (WGS) entry which is preliminary data.</text>
</comment>
<keyword evidence="8" id="KW-0547">Nucleotide-binding</keyword>
<evidence type="ECO:0000256" key="14">
    <source>
        <dbReference type="PIRSR" id="PIRSR000853-2"/>
    </source>
</evidence>
<evidence type="ECO:0000313" key="20">
    <source>
        <dbReference type="Proteomes" id="UP000581135"/>
    </source>
</evidence>
<dbReference type="GO" id="GO:0016301">
    <property type="term" value="F:kinase activity"/>
    <property type="evidence" value="ECO:0007669"/>
    <property type="project" value="UniProtKB-UniRule"/>
</dbReference>
<reference evidence="19 20" key="1">
    <citation type="submission" date="2020-08" db="EMBL/GenBank/DDBJ databases">
        <title>Genomic Encyclopedia of Type Strains, Phase III (KMG-III): the genomes of soil and plant-associated and newly described type strains.</title>
        <authorList>
            <person name="Whitman W."/>
        </authorList>
    </citation>
    <scope>NUCLEOTIDE SEQUENCE [LARGE SCALE GENOMIC DNA]</scope>
    <source>
        <strain evidence="19 20">CECT 8803</strain>
    </source>
</reference>
<dbReference type="PROSITE" id="PS00370">
    <property type="entry name" value="PEP_ENZYMES_PHOS_SITE"/>
    <property type="match status" value="1"/>
</dbReference>
<evidence type="ECO:0000256" key="1">
    <source>
        <dbReference type="ARBA" id="ARBA00001946"/>
    </source>
</evidence>
<dbReference type="Pfam" id="PF01326">
    <property type="entry name" value="PPDK_N"/>
    <property type="match status" value="3"/>
</dbReference>
<dbReference type="GO" id="GO:0005524">
    <property type="term" value="F:ATP binding"/>
    <property type="evidence" value="ECO:0007669"/>
    <property type="project" value="UniProtKB-UniRule"/>
</dbReference>
<feature type="domain" description="Pyruvate phosphate dikinase AMP/ATP-binding" evidence="17">
    <location>
        <begin position="64"/>
        <end position="299"/>
    </location>
</feature>
<feature type="domain" description="PEP-utilising enzyme C-terminal" evidence="18">
    <location>
        <begin position="531"/>
        <end position="882"/>
    </location>
</feature>
<dbReference type="Gene3D" id="1.10.189.10">
    <property type="entry name" value="Pyruvate Phosphate Dikinase, domain 2"/>
    <property type="match status" value="1"/>
</dbReference>
<dbReference type="NCBIfam" id="TIGR01828">
    <property type="entry name" value="pyru_phos_dikin"/>
    <property type="match status" value="1"/>
</dbReference>
<evidence type="ECO:0000256" key="4">
    <source>
        <dbReference type="ARBA" id="ARBA00011994"/>
    </source>
</evidence>
<dbReference type="Gene3D" id="1.20.80.30">
    <property type="match status" value="1"/>
</dbReference>
<dbReference type="InterPro" id="IPR002192">
    <property type="entry name" value="PPDK_AMP/ATP-bd"/>
</dbReference>
<feature type="binding site" evidence="15">
    <location>
        <position position="758"/>
    </location>
    <ligand>
        <name>Mg(2+)</name>
        <dbReference type="ChEBI" id="CHEBI:18420"/>
    </ligand>
</feature>
<evidence type="ECO:0000259" key="18">
    <source>
        <dbReference type="Pfam" id="PF02896"/>
    </source>
</evidence>
<evidence type="ECO:0000256" key="5">
    <source>
        <dbReference type="ARBA" id="ARBA00020138"/>
    </source>
</evidence>
<evidence type="ECO:0000256" key="7">
    <source>
        <dbReference type="ARBA" id="ARBA00022723"/>
    </source>
</evidence>
<keyword evidence="9 19" id="KW-0418">Kinase</keyword>
<dbReference type="InterPro" id="IPR013815">
    <property type="entry name" value="ATP_grasp_subdomain_1"/>
</dbReference>
<feature type="binding site" evidence="14">
    <location>
        <position position="630"/>
    </location>
    <ligand>
        <name>substrate</name>
    </ligand>
</feature>
<dbReference type="Gene3D" id="3.50.30.10">
    <property type="entry name" value="Phosphohistidine domain"/>
    <property type="match status" value="1"/>
</dbReference>
<sequence length="891" mass="97449">MTKWVYSFGGGTADGKADLRNLLGGKGANLAEMSALGLPVPPGFTITTEVCTYFNQHGHSYPDSLADELAQALAKVEAEVGALFGDAKNPLLVSVRSGARVSMPGMMDTVLNLGLNDATVEGLASRSGDPRFAYDSYRRFIQMYSNVVLGVDHHNFEEILELEKEEKGVSLDTELNAEDWQRIIVQYKERVEEEHGKAFPQDPKEQLWGAIEAVFGSWMNQRAITYRRLHGVPEDWGTAVNVQAMVFGNMGDDCATGVAFTRDPSTGRNYFYGEYLVNAQGEDVVAGIRTPQSLTKAAREESGGDLPSMEEVMPEVFGQLLAVRERLERHYRDMQDIEFTVQSGKLYMLQTRGGKRTTPAALKIAVDMVADGLITREEAVQRIDPLQLDQLLHPTLDPNAERVIVARGLPASPGAASGIIVFSADEAEKRAQAGEAVILCRVETSPEDIHGMHAAKGILTTRGGMTSHAAVVARGMGRACVAGAGELRVDYRNGTIRVRDIELKAGDIITIDGSSGEIYQGAVQTIQPELSGDFATLMTWADGIRTLKVRTNAETPTDCRTAIGFGAEGIGLCRTEHMFFDATRIVAVREMILAEQTEGRRKALAKLLPMQRQDFVEIFKIMRGLPVTIRLLDPPLHEFLPREESEFSEVAEAAGVSVELLRDRVIKLAEMNPMLGHRGCRLAITYPEIYEMQARAIFEAAVAVQKESGEAPLVEVMIPLVSMEAELTRLTALVRDVAEAVFNETGERLEYLVGTMIELPRACLLADRIAKDAEFFSFGTNDLTQTTFGLSRDDAGNFLPAYEARGILEQDPFVSLDQDGVGQLVAMAAERGRRTRETIKLGICGEHGGDPASVRFCHGVGLDYVSCSPFRVPIARLAAAQAALQKAERDV</sequence>
<evidence type="ECO:0000256" key="12">
    <source>
        <dbReference type="PIRNR" id="PIRNR000853"/>
    </source>
</evidence>
<evidence type="ECO:0000256" key="2">
    <source>
        <dbReference type="ARBA" id="ARBA00003144"/>
    </source>
</evidence>
<keyword evidence="10" id="KW-0067">ATP-binding</keyword>
<keyword evidence="19" id="KW-0670">Pyruvate</keyword>
<dbReference type="InterPro" id="IPR008279">
    <property type="entry name" value="PEP-util_enz_mobile_dom"/>
</dbReference>
<dbReference type="Gene3D" id="3.30.470.20">
    <property type="entry name" value="ATP-grasp fold, B domain"/>
    <property type="match status" value="1"/>
</dbReference>
<feature type="domain" description="PEP-utilising enzyme mobile" evidence="16">
    <location>
        <begin position="435"/>
        <end position="516"/>
    </location>
</feature>
<evidence type="ECO:0000313" key="19">
    <source>
        <dbReference type="EMBL" id="MBB3066910.1"/>
    </source>
</evidence>
<dbReference type="NCBIfam" id="NF004531">
    <property type="entry name" value="PRK05878.1"/>
    <property type="match status" value="1"/>
</dbReference>
<dbReference type="SUPFAM" id="SSF56059">
    <property type="entry name" value="Glutathione synthetase ATP-binding domain-like"/>
    <property type="match status" value="1"/>
</dbReference>
<evidence type="ECO:0000256" key="11">
    <source>
        <dbReference type="ARBA" id="ARBA00022842"/>
    </source>
</evidence>
<evidence type="ECO:0000256" key="9">
    <source>
        <dbReference type="ARBA" id="ARBA00022777"/>
    </source>
</evidence>
<organism evidence="19 20">
    <name type="scientific">Limibacillus halophilus</name>
    <dbReference type="NCBI Taxonomy" id="1579333"/>
    <lineage>
        <taxon>Bacteria</taxon>
        <taxon>Pseudomonadati</taxon>
        <taxon>Pseudomonadota</taxon>
        <taxon>Alphaproteobacteria</taxon>
        <taxon>Rhodospirillales</taxon>
        <taxon>Rhodovibrionaceae</taxon>
        <taxon>Limibacillus</taxon>
    </lineage>
</organism>
<dbReference type="InterPro" id="IPR036637">
    <property type="entry name" value="Phosphohistidine_dom_sf"/>
</dbReference>
<dbReference type="InterPro" id="IPR010121">
    <property type="entry name" value="Pyruvate_phosphate_dikinase"/>
</dbReference>
<feature type="domain" description="Pyruvate phosphate dikinase AMP/ATP-binding" evidence="17">
    <location>
        <begin position="21"/>
        <end position="57"/>
    </location>
</feature>
<dbReference type="Pfam" id="PF02896">
    <property type="entry name" value="PEP-utilizers_C"/>
    <property type="match status" value="1"/>
</dbReference>